<dbReference type="PANTHER" id="PTHR45626">
    <property type="entry name" value="TRANSCRIPTION TERMINATION FACTOR 2-RELATED"/>
    <property type="match status" value="1"/>
</dbReference>
<gene>
    <name evidence="12" type="ORF">THAPSDRAFT_34571</name>
</gene>
<dbReference type="PANTHER" id="PTHR45626:SF22">
    <property type="entry name" value="DNA REPAIR PROTEIN RAD5"/>
    <property type="match status" value="1"/>
</dbReference>
<dbReference type="SUPFAM" id="SSF57850">
    <property type="entry name" value="RING/U-box"/>
    <property type="match status" value="1"/>
</dbReference>
<dbReference type="SMART" id="SM00487">
    <property type="entry name" value="DEXDc"/>
    <property type="match status" value="1"/>
</dbReference>
<dbReference type="CDD" id="cd18793">
    <property type="entry name" value="SF2_C_SNF"/>
    <property type="match status" value="1"/>
</dbReference>
<dbReference type="InterPro" id="IPR000330">
    <property type="entry name" value="SNF2_N"/>
</dbReference>
<dbReference type="PROSITE" id="PS00518">
    <property type="entry name" value="ZF_RING_1"/>
    <property type="match status" value="1"/>
</dbReference>
<evidence type="ECO:0000256" key="9">
    <source>
        <dbReference type="SAM" id="MobiDB-lite"/>
    </source>
</evidence>
<feature type="region of interest" description="Disordered" evidence="9">
    <location>
        <begin position="50"/>
        <end position="96"/>
    </location>
</feature>
<evidence type="ECO:0000259" key="10">
    <source>
        <dbReference type="PROSITE" id="PS50089"/>
    </source>
</evidence>
<dbReference type="InParanoid" id="B8C4Y0"/>
<sequence length="616" mass="68184">FYVNELLGVASASPPNPPKQCVGGILADAMGLGKTVMLMSLILKAKELGGGDVKPNDEVEEEKKEQEVMDISSSSDEDDDYESYHKRDEDSKLKAKKPRLSLRTAKSGGTTLVVAPLSLISQWEEEMASKTNLSSLVYYDTSSKKASCGSSFSSVDVVVTTYGTVQSEFIALSRSKVTNGDPVEPGNKQLLLSFPWERVILDEAHGIKNTTTVVSRACCMLKAKSRWAVTGTPIQNSLQDVYGLLKFLRHEPWCEATFWRNAITNALLAGALPGSTIVTDNVKAHDSPMKVNDATSEVMDIAFGRVRRVLAPIIMRRTKDTLAEDGKPILTLPPVESTIVNVMLSEPEREFYNALLERSQSVFEGYVNAGTASKSWFAIFSLLQRLRQACDHPLLTIQNRIDMSDIVDEEEHSTKDSVVTEAASEGLNDKFIEDLLSKFKRNTKDSSSYITGVANSLSQCVESKDEFLKQECIICLEEPKIEESVHTPCAHMFCQKCLLSEFQDAKSGDMVPKYLNEVVSCEKETIPKTAVLLRDKVARETLESARNGAGSSKLDAVLNELDAIWTMDPCSKVLIFSQYLGFLDIVGNALDKRNVTCFRIDGKMNLKERVKMIGRF</sequence>
<dbReference type="GO" id="GO:0006281">
    <property type="term" value="P:DNA repair"/>
    <property type="evidence" value="ECO:0000318"/>
    <property type="project" value="GO_Central"/>
</dbReference>
<dbReference type="Gene3D" id="3.40.50.300">
    <property type="entry name" value="P-loop containing nucleotide triphosphate hydrolases"/>
    <property type="match status" value="2"/>
</dbReference>
<keyword evidence="5" id="KW-0347">Helicase</keyword>
<evidence type="ECO:0000256" key="4">
    <source>
        <dbReference type="ARBA" id="ARBA00022801"/>
    </source>
</evidence>
<dbReference type="GO" id="GO:0008270">
    <property type="term" value="F:zinc ion binding"/>
    <property type="evidence" value="ECO:0007669"/>
    <property type="project" value="UniProtKB-KW"/>
</dbReference>
<dbReference type="HOGENOM" id="CLU_000315_2_8_1"/>
<reference evidence="12 13" key="1">
    <citation type="journal article" date="2004" name="Science">
        <title>The genome of the diatom Thalassiosira pseudonana: ecology, evolution, and metabolism.</title>
        <authorList>
            <person name="Armbrust E.V."/>
            <person name="Berges J.A."/>
            <person name="Bowler C."/>
            <person name="Green B.R."/>
            <person name="Martinez D."/>
            <person name="Putnam N.H."/>
            <person name="Zhou S."/>
            <person name="Allen A.E."/>
            <person name="Apt K.E."/>
            <person name="Bechner M."/>
            <person name="Brzezinski M.A."/>
            <person name="Chaal B.K."/>
            <person name="Chiovitti A."/>
            <person name="Davis A.K."/>
            <person name="Demarest M.S."/>
            <person name="Detter J.C."/>
            <person name="Glavina T."/>
            <person name="Goodstein D."/>
            <person name="Hadi M.Z."/>
            <person name="Hellsten U."/>
            <person name="Hildebrand M."/>
            <person name="Jenkins B.D."/>
            <person name="Jurka J."/>
            <person name="Kapitonov V.V."/>
            <person name="Kroger N."/>
            <person name="Lau W.W."/>
            <person name="Lane T.W."/>
            <person name="Larimer F.W."/>
            <person name="Lippmeier J.C."/>
            <person name="Lucas S."/>
            <person name="Medina M."/>
            <person name="Montsant A."/>
            <person name="Obornik M."/>
            <person name="Parker M.S."/>
            <person name="Palenik B."/>
            <person name="Pazour G.J."/>
            <person name="Richardson P.M."/>
            <person name="Rynearson T.A."/>
            <person name="Saito M.A."/>
            <person name="Schwartz D.C."/>
            <person name="Thamatrakoln K."/>
            <person name="Valentin K."/>
            <person name="Vardi A."/>
            <person name="Wilkerson F.P."/>
            <person name="Rokhsar D.S."/>
        </authorList>
    </citation>
    <scope>NUCLEOTIDE SEQUENCE [LARGE SCALE GENOMIC DNA]</scope>
    <source>
        <strain evidence="12 13">CCMP1335</strain>
    </source>
</reference>
<feature type="domain" description="Helicase ATP-binding" evidence="11">
    <location>
        <begin position="15"/>
        <end position="251"/>
    </location>
</feature>
<dbReference type="CDD" id="cd18008">
    <property type="entry name" value="DEXDc_SHPRH-like"/>
    <property type="match status" value="1"/>
</dbReference>
<dbReference type="InterPro" id="IPR049730">
    <property type="entry name" value="SNF2/RAD54-like_C"/>
</dbReference>
<keyword evidence="13" id="KW-1185">Reference proteome</keyword>
<organism evidence="12 13">
    <name type="scientific">Thalassiosira pseudonana</name>
    <name type="common">Marine diatom</name>
    <name type="synonym">Cyclotella nana</name>
    <dbReference type="NCBI Taxonomy" id="35128"/>
    <lineage>
        <taxon>Eukaryota</taxon>
        <taxon>Sar</taxon>
        <taxon>Stramenopiles</taxon>
        <taxon>Ochrophyta</taxon>
        <taxon>Bacillariophyta</taxon>
        <taxon>Coscinodiscophyceae</taxon>
        <taxon>Thalassiosirophycidae</taxon>
        <taxon>Thalassiosirales</taxon>
        <taxon>Thalassiosiraceae</taxon>
        <taxon>Thalassiosira</taxon>
    </lineage>
</organism>
<feature type="non-terminal residue" evidence="12">
    <location>
        <position position="1"/>
    </location>
</feature>
<dbReference type="InterPro" id="IPR013083">
    <property type="entry name" value="Znf_RING/FYVE/PHD"/>
</dbReference>
<protein>
    <recommendedName>
        <fullName evidence="14">Helicase ATP-binding domain-containing protein</fullName>
    </recommendedName>
</protein>
<evidence type="ECO:0000256" key="3">
    <source>
        <dbReference type="ARBA" id="ARBA00022771"/>
    </source>
</evidence>
<evidence type="ECO:0000259" key="11">
    <source>
        <dbReference type="PROSITE" id="PS51192"/>
    </source>
</evidence>
<dbReference type="InterPro" id="IPR017907">
    <property type="entry name" value="Znf_RING_CS"/>
</dbReference>
<dbReference type="EMBL" id="CM000643">
    <property type="protein sequence ID" value="EED91411.1"/>
    <property type="molecule type" value="Genomic_DNA"/>
</dbReference>
<dbReference type="Gene3D" id="3.40.50.10810">
    <property type="entry name" value="Tandem AAA-ATPase domain"/>
    <property type="match status" value="2"/>
</dbReference>
<dbReference type="InterPro" id="IPR050628">
    <property type="entry name" value="SNF2_RAD54_helicase_TF"/>
</dbReference>
<dbReference type="PaxDb" id="35128-Thaps34571"/>
<dbReference type="InterPro" id="IPR027417">
    <property type="entry name" value="P-loop_NTPase"/>
</dbReference>
<dbReference type="Gene3D" id="3.30.40.10">
    <property type="entry name" value="Zinc/RING finger domain, C3HC4 (zinc finger)"/>
    <property type="match status" value="1"/>
</dbReference>
<evidence type="ECO:0000256" key="2">
    <source>
        <dbReference type="ARBA" id="ARBA00022741"/>
    </source>
</evidence>
<evidence type="ECO:0000313" key="12">
    <source>
        <dbReference type="EMBL" id="EED91411.1"/>
    </source>
</evidence>
<evidence type="ECO:0000256" key="6">
    <source>
        <dbReference type="ARBA" id="ARBA00022833"/>
    </source>
</evidence>
<dbReference type="GO" id="GO:0016787">
    <property type="term" value="F:hydrolase activity"/>
    <property type="evidence" value="ECO:0007669"/>
    <property type="project" value="UniProtKB-KW"/>
</dbReference>
<dbReference type="KEGG" id="tps:THAPSDRAFT_34571"/>
<keyword evidence="7" id="KW-0067">ATP-binding</keyword>
<dbReference type="PROSITE" id="PS51192">
    <property type="entry name" value="HELICASE_ATP_BIND_1"/>
    <property type="match status" value="1"/>
</dbReference>
<keyword evidence="2" id="KW-0547">Nucleotide-binding</keyword>
<dbReference type="SUPFAM" id="SSF52540">
    <property type="entry name" value="P-loop containing nucleoside triphosphate hydrolases"/>
    <property type="match status" value="2"/>
</dbReference>
<dbReference type="InterPro" id="IPR014001">
    <property type="entry name" value="Helicase_ATP-bd"/>
</dbReference>
<evidence type="ECO:0008006" key="14">
    <source>
        <dbReference type="Google" id="ProtNLM"/>
    </source>
</evidence>
<name>B8C4Y0_THAPS</name>
<feature type="domain" description="RING-type" evidence="10">
    <location>
        <begin position="472"/>
        <end position="521"/>
    </location>
</feature>
<dbReference type="InterPro" id="IPR001841">
    <property type="entry name" value="Znf_RING"/>
</dbReference>
<keyword evidence="3 8" id="KW-0863">Zinc-finger</keyword>
<dbReference type="RefSeq" id="XP_002291304.1">
    <property type="nucleotide sequence ID" value="XM_002291268.1"/>
</dbReference>
<dbReference type="GO" id="GO:0004386">
    <property type="term" value="F:helicase activity"/>
    <property type="evidence" value="ECO:0007669"/>
    <property type="project" value="UniProtKB-KW"/>
</dbReference>
<evidence type="ECO:0000256" key="1">
    <source>
        <dbReference type="ARBA" id="ARBA00022723"/>
    </source>
</evidence>
<feature type="non-terminal residue" evidence="12">
    <location>
        <position position="616"/>
    </location>
</feature>
<dbReference type="Proteomes" id="UP000001449">
    <property type="component" value="Chromosome 6"/>
</dbReference>
<evidence type="ECO:0000256" key="5">
    <source>
        <dbReference type="ARBA" id="ARBA00022806"/>
    </source>
</evidence>
<feature type="compositionally biased region" description="Basic and acidic residues" evidence="9">
    <location>
        <begin position="82"/>
        <end position="93"/>
    </location>
</feature>
<accession>B8C4Y0</accession>
<proteinExistence type="predicted"/>
<reference evidence="12 13" key="2">
    <citation type="journal article" date="2008" name="Nature">
        <title>The Phaeodactylum genome reveals the evolutionary history of diatom genomes.</title>
        <authorList>
            <person name="Bowler C."/>
            <person name="Allen A.E."/>
            <person name="Badger J.H."/>
            <person name="Grimwood J."/>
            <person name="Jabbari K."/>
            <person name="Kuo A."/>
            <person name="Maheswari U."/>
            <person name="Martens C."/>
            <person name="Maumus F."/>
            <person name="Otillar R.P."/>
            <person name="Rayko E."/>
            <person name="Salamov A."/>
            <person name="Vandepoele K."/>
            <person name="Beszteri B."/>
            <person name="Gruber A."/>
            <person name="Heijde M."/>
            <person name="Katinka M."/>
            <person name="Mock T."/>
            <person name="Valentin K."/>
            <person name="Verret F."/>
            <person name="Berges J.A."/>
            <person name="Brownlee C."/>
            <person name="Cadoret J.P."/>
            <person name="Chiovitti A."/>
            <person name="Choi C.J."/>
            <person name="Coesel S."/>
            <person name="De Martino A."/>
            <person name="Detter J.C."/>
            <person name="Durkin C."/>
            <person name="Falciatore A."/>
            <person name="Fournet J."/>
            <person name="Haruta M."/>
            <person name="Huysman M.J."/>
            <person name="Jenkins B.D."/>
            <person name="Jiroutova K."/>
            <person name="Jorgensen R.E."/>
            <person name="Joubert Y."/>
            <person name="Kaplan A."/>
            <person name="Kroger N."/>
            <person name="Kroth P.G."/>
            <person name="La Roche J."/>
            <person name="Lindquist E."/>
            <person name="Lommer M."/>
            <person name="Martin-Jezequel V."/>
            <person name="Lopez P.J."/>
            <person name="Lucas S."/>
            <person name="Mangogna M."/>
            <person name="McGinnis K."/>
            <person name="Medlin L.K."/>
            <person name="Montsant A."/>
            <person name="Oudot-Le Secq M.P."/>
            <person name="Napoli C."/>
            <person name="Obornik M."/>
            <person name="Parker M.S."/>
            <person name="Petit J.L."/>
            <person name="Porcel B.M."/>
            <person name="Poulsen N."/>
            <person name="Robison M."/>
            <person name="Rychlewski L."/>
            <person name="Rynearson T.A."/>
            <person name="Schmutz J."/>
            <person name="Shapiro H."/>
            <person name="Siaut M."/>
            <person name="Stanley M."/>
            <person name="Sussman M.R."/>
            <person name="Taylor A.R."/>
            <person name="Vardi A."/>
            <person name="von Dassow P."/>
            <person name="Vyverman W."/>
            <person name="Willis A."/>
            <person name="Wyrwicz L.S."/>
            <person name="Rokhsar D.S."/>
            <person name="Weissenbach J."/>
            <person name="Armbrust E.V."/>
            <person name="Green B.R."/>
            <person name="Van de Peer Y."/>
            <person name="Grigoriev I.V."/>
        </authorList>
    </citation>
    <scope>NUCLEOTIDE SEQUENCE [LARGE SCALE GENOMIC DNA]</scope>
    <source>
        <strain evidence="12 13">CCMP1335</strain>
    </source>
</reference>
<keyword evidence="1" id="KW-0479">Metal-binding</keyword>
<dbReference type="InterPro" id="IPR018957">
    <property type="entry name" value="Znf_C3HC4_RING-type"/>
</dbReference>
<dbReference type="Pfam" id="PF00176">
    <property type="entry name" value="SNF2-rel_dom"/>
    <property type="match status" value="1"/>
</dbReference>
<keyword evidence="4" id="KW-0378">Hydrolase</keyword>
<dbReference type="PROSITE" id="PS50089">
    <property type="entry name" value="ZF_RING_2"/>
    <property type="match status" value="1"/>
</dbReference>
<evidence type="ECO:0000256" key="8">
    <source>
        <dbReference type="PROSITE-ProRule" id="PRU00175"/>
    </source>
</evidence>
<evidence type="ECO:0000313" key="13">
    <source>
        <dbReference type="Proteomes" id="UP000001449"/>
    </source>
</evidence>
<evidence type="ECO:0000256" key="7">
    <source>
        <dbReference type="ARBA" id="ARBA00022840"/>
    </source>
</evidence>
<keyword evidence="6" id="KW-0862">Zinc</keyword>
<dbReference type="eggNOG" id="KOG1001">
    <property type="taxonomic scope" value="Eukaryota"/>
</dbReference>
<dbReference type="GO" id="GO:0005634">
    <property type="term" value="C:nucleus"/>
    <property type="evidence" value="ECO:0000318"/>
    <property type="project" value="GO_Central"/>
</dbReference>
<dbReference type="GeneID" id="7448369"/>
<dbReference type="InterPro" id="IPR038718">
    <property type="entry name" value="SNF2-like_sf"/>
</dbReference>
<dbReference type="STRING" id="35128.B8C4Y0"/>
<dbReference type="GO" id="GO:0005524">
    <property type="term" value="F:ATP binding"/>
    <property type="evidence" value="ECO:0007669"/>
    <property type="project" value="UniProtKB-KW"/>
</dbReference>
<dbReference type="AlphaFoldDB" id="B8C4Y0"/>
<dbReference type="GO" id="GO:0008094">
    <property type="term" value="F:ATP-dependent activity, acting on DNA"/>
    <property type="evidence" value="ECO:0000318"/>
    <property type="project" value="GO_Central"/>
</dbReference>
<dbReference type="Pfam" id="PF00097">
    <property type="entry name" value="zf-C3HC4"/>
    <property type="match status" value="1"/>
</dbReference>
<feature type="compositionally biased region" description="Basic and acidic residues" evidence="9">
    <location>
        <begin position="50"/>
        <end position="67"/>
    </location>
</feature>